<sequence>MFWLCKNPVKFLSSCLFIFSLYSFFS</sequence>
<evidence type="ECO:0000313" key="1">
    <source>
        <dbReference type="EMBL" id="MBX72231.1"/>
    </source>
</evidence>
<name>A0A2P2QZ91_RHIMU</name>
<organism evidence="1">
    <name type="scientific">Rhizophora mucronata</name>
    <name type="common">Asiatic mangrove</name>
    <dbReference type="NCBI Taxonomy" id="61149"/>
    <lineage>
        <taxon>Eukaryota</taxon>
        <taxon>Viridiplantae</taxon>
        <taxon>Streptophyta</taxon>
        <taxon>Embryophyta</taxon>
        <taxon>Tracheophyta</taxon>
        <taxon>Spermatophyta</taxon>
        <taxon>Magnoliopsida</taxon>
        <taxon>eudicotyledons</taxon>
        <taxon>Gunneridae</taxon>
        <taxon>Pentapetalae</taxon>
        <taxon>rosids</taxon>
        <taxon>fabids</taxon>
        <taxon>Malpighiales</taxon>
        <taxon>Rhizophoraceae</taxon>
        <taxon>Rhizophora</taxon>
    </lineage>
</organism>
<reference evidence="1" key="1">
    <citation type="submission" date="2018-02" db="EMBL/GenBank/DDBJ databases">
        <title>Rhizophora mucronata_Transcriptome.</title>
        <authorList>
            <person name="Meera S.P."/>
            <person name="Sreeshan A."/>
            <person name="Augustine A."/>
        </authorList>
    </citation>
    <scope>NUCLEOTIDE SEQUENCE</scope>
    <source>
        <tissue evidence="1">Leaf</tissue>
    </source>
</reference>
<protein>
    <submittedName>
        <fullName evidence="1">Uncharacterized protein</fullName>
    </submittedName>
</protein>
<accession>A0A2P2QZ91</accession>
<proteinExistence type="predicted"/>
<dbReference type="EMBL" id="GGEC01091747">
    <property type="protein sequence ID" value="MBX72231.1"/>
    <property type="molecule type" value="Transcribed_RNA"/>
</dbReference>
<dbReference type="AlphaFoldDB" id="A0A2P2QZ91"/>